<dbReference type="Pfam" id="PF07305">
    <property type="entry name" value="DUF1454"/>
    <property type="match status" value="1"/>
</dbReference>
<dbReference type="InterPro" id="IPR009918">
    <property type="entry name" value="DUF1454"/>
</dbReference>
<protein>
    <recommendedName>
        <fullName evidence="4">DUF1454 family protein</fullName>
    </recommendedName>
</protein>
<dbReference type="AlphaFoldDB" id="A0A447P2N1"/>
<evidence type="ECO:0000313" key="3">
    <source>
        <dbReference type="Proteomes" id="UP000276345"/>
    </source>
</evidence>
<accession>A0A447P2N1</accession>
<gene>
    <name evidence="2" type="ORF">NCTC7406_05088</name>
</gene>
<evidence type="ECO:0008006" key="4">
    <source>
        <dbReference type="Google" id="ProtNLM"/>
    </source>
</evidence>
<proteinExistence type="predicted"/>
<keyword evidence="1" id="KW-0732">Signal</keyword>
<dbReference type="Proteomes" id="UP000276345">
    <property type="component" value="Chromosome"/>
</dbReference>
<organism evidence="2 3">
    <name type="scientific">Salmonella enterica subsp. enterica serovar Sanjuan</name>
    <dbReference type="NCBI Taxonomy" id="1160765"/>
    <lineage>
        <taxon>Bacteria</taxon>
        <taxon>Pseudomonadati</taxon>
        <taxon>Pseudomonadota</taxon>
        <taxon>Gammaproteobacteria</taxon>
        <taxon>Enterobacterales</taxon>
        <taxon>Enterobacteriaceae</taxon>
        <taxon>Salmonella</taxon>
    </lineage>
</organism>
<reference evidence="2 3" key="1">
    <citation type="submission" date="2018-12" db="EMBL/GenBank/DDBJ databases">
        <authorList>
            <consortium name="Pathogen Informatics"/>
        </authorList>
    </citation>
    <scope>NUCLEOTIDE SEQUENCE [LARGE SCALE GENOMIC DNA]</scope>
    <source>
        <strain evidence="2 3">NCTC7406</strain>
    </source>
</reference>
<evidence type="ECO:0000313" key="2">
    <source>
        <dbReference type="EMBL" id="VEA09814.1"/>
    </source>
</evidence>
<name>A0A447P2N1_SALET</name>
<evidence type="ECO:0000256" key="1">
    <source>
        <dbReference type="SAM" id="SignalP"/>
    </source>
</evidence>
<feature type="chain" id="PRO_5019367188" description="DUF1454 family protein" evidence="1">
    <location>
        <begin position="24"/>
        <end position="226"/>
    </location>
</feature>
<dbReference type="EMBL" id="LR134142">
    <property type="protein sequence ID" value="VEA09814.1"/>
    <property type="molecule type" value="Genomic_DNA"/>
</dbReference>
<feature type="signal peptide" evidence="1">
    <location>
        <begin position="1"/>
        <end position="23"/>
    </location>
</feature>
<sequence length="226" mass="24850">MKPGCTLFLLLFSALTASITAHAQLSSSTTTAPYLLAGSPTFDLSISQFRENFNRQNPDLPLNEFRAIENSRDKANLTRAASKINENLYASTALERGTLKVKSMQITWLPIQGPEQKAAKAKALEYMAAIIRTVAPLLTKEQSQKKLQKMLIAGKGKHYYAETEGAVRYVVADNGEKGLTFAVEPIKLALSEIWKGRIDDKKQSLSGDESLYCFTDHAALTSGHLP</sequence>